<gene>
    <name evidence="7" type="ORF">NSPWAT_0879</name>
</gene>
<sequence>MASDTSQPNPSWDTLDSKLALLRKTKVFGLLDASVLETLLQESREVHLKEEDVLLHEGDTSKSLFVILSGEIQVSRGGKTLTTLHSGDLLGEMALIDFKPRSANAHALQESLLLEVTEEQFRNSVGSNPEALWEMLQILSAHIRGLLSSLEQDIMSLRTFTHDLKNCLTPLGYAEFWAFELLGNLRGTEHEHRPRQGWDTAQKCHDTISSVKSDLLTMVEQGLSRIKSKQVVCIKSEYDMSLLLEETIREINMHKHLDGKRILIQNNGISHRGRFNYLDIKRVVQNLLINAGYVTEAEGEIHVFMKNVGDRLQVAIQDFGCGISSDIQEVLFKDVYTSKPDGNGFGLLSCREIIEDLHQGRIWFETEQGKGSTFLFEIDRHPAT</sequence>
<dbReference type="SUPFAM" id="SSF51206">
    <property type="entry name" value="cAMP-binding domain-like"/>
    <property type="match status" value="1"/>
</dbReference>
<evidence type="ECO:0000259" key="6">
    <source>
        <dbReference type="PROSITE" id="PS50109"/>
    </source>
</evidence>
<dbReference type="InterPro" id="IPR050351">
    <property type="entry name" value="BphY/WalK/GraS-like"/>
</dbReference>
<reference evidence="7 8" key="1">
    <citation type="submission" date="2022-09" db="EMBL/GenBank/DDBJ databases">
        <authorList>
            <person name="Kop L."/>
        </authorList>
    </citation>
    <scope>NUCLEOTIDE SEQUENCE [LARGE SCALE GENOMIC DNA]</scope>
    <source>
        <strain evidence="7 8">347</strain>
    </source>
</reference>
<evidence type="ECO:0000259" key="5">
    <source>
        <dbReference type="PROSITE" id="PS50042"/>
    </source>
</evidence>
<dbReference type="CDD" id="cd00038">
    <property type="entry name" value="CAP_ED"/>
    <property type="match status" value="1"/>
</dbReference>
<evidence type="ECO:0000256" key="3">
    <source>
        <dbReference type="ARBA" id="ARBA00022679"/>
    </source>
</evidence>
<accession>A0ABM9HC40</accession>
<keyword evidence="8" id="KW-1185">Reference proteome</keyword>
<dbReference type="SMART" id="SM00387">
    <property type="entry name" value="HATPase_c"/>
    <property type="match status" value="1"/>
</dbReference>
<evidence type="ECO:0000256" key="4">
    <source>
        <dbReference type="ARBA" id="ARBA00022777"/>
    </source>
</evidence>
<dbReference type="InterPro" id="IPR018488">
    <property type="entry name" value="cNMP-bd_CS"/>
</dbReference>
<dbReference type="InterPro" id="IPR018490">
    <property type="entry name" value="cNMP-bd_dom_sf"/>
</dbReference>
<dbReference type="PANTHER" id="PTHR42878:SF14">
    <property type="entry name" value="OSMOLARITY TWO-COMPONENT SYSTEM PROTEIN SSK1"/>
    <property type="match status" value="1"/>
</dbReference>
<keyword evidence="4 7" id="KW-0418">Kinase</keyword>
<dbReference type="InterPro" id="IPR036890">
    <property type="entry name" value="HATPase_C_sf"/>
</dbReference>
<dbReference type="InterPro" id="IPR014710">
    <property type="entry name" value="RmlC-like_jellyroll"/>
</dbReference>
<feature type="domain" description="Histidine kinase" evidence="6">
    <location>
        <begin position="159"/>
        <end position="382"/>
    </location>
</feature>
<organism evidence="7 8">
    <name type="scientific">Nitrospina watsonii</name>
    <dbReference type="NCBI Taxonomy" id="1323948"/>
    <lineage>
        <taxon>Bacteria</taxon>
        <taxon>Pseudomonadati</taxon>
        <taxon>Nitrospinota/Tectimicrobiota group</taxon>
        <taxon>Nitrospinota</taxon>
        <taxon>Nitrospinia</taxon>
        <taxon>Nitrospinales</taxon>
        <taxon>Nitrospinaceae</taxon>
        <taxon>Nitrospina</taxon>
    </lineage>
</organism>
<protein>
    <recommendedName>
        <fullName evidence="2">histidine kinase</fullName>
        <ecNumber evidence="2">2.7.13.3</ecNumber>
    </recommendedName>
</protein>
<feature type="domain" description="Cyclic nucleotide-binding" evidence="5">
    <location>
        <begin position="27"/>
        <end position="130"/>
    </location>
</feature>
<dbReference type="PROSITE" id="PS50042">
    <property type="entry name" value="CNMP_BINDING_3"/>
    <property type="match status" value="1"/>
</dbReference>
<dbReference type="Pfam" id="PF02518">
    <property type="entry name" value="HATPase_c"/>
    <property type="match status" value="1"/>
</dbReference>
<evidence type="ECO:0000256" key="2">
    <source>
        <dbReference type="ARBA" id="ARBA00012438"/>
    </source>
</evidence>
<dbReference type="EC" id="2.7.13.3" evidence="2"/>
<dbReference type="EMBL" id="OX336137">
    <property type="protein sequence ID" value="CAI2717738.1"/>
    <property type="molecule type" value="Genomic_DNA"/>
</dbReference>
<dbReference type="SUPFAM" id="SSF55874">
    <property type="entry name" value="ATPase domain of HSP90 chaperone/DNA topoisomerase II/histidine kinase"/>
    <property type="match status" value="1"/>
</dbReference>
<keyword evidence="3 7" id="KW-0808">Transferase</keyword>
<dbReference type="RefSeq" id="WP_282010658.1">
    <property type="nucleotide sequence ID" value="NZ_OX336137.1"/>
</dbReference>
<dbReference type="GO" id="GO:0004673">
    <property type="term" value="F:protein histidine kinase activity"/>
    <property type="evidence" value="ECO:0007669"/>
    <property type="project" value="UniProtKB-EC"/>
</dbReference>
<evidence type="ECO:0000313" key="8">
    <source>
        <dbReference type="Proteomes" id="UP001157733"/>
    </source>
</evidence>
<dbReference type="InterPro" id="IPR005467">
    <property type="entry name" value="His_kinase_dom"/>
</dbReference>
<dbReference type="PROSITE" id="PS50109">
    <property type="entry name" value="HIS_KIN"/>
    <property type="match status" value="1"/>
</dbReference>
<dbReference type="Pfam" id="PF00027">
    <property type="entry name" value="cNMP_binding"/>
    <property type="match status" value="1"/>
</dbReference>
<dbReference type="SMART" id="SM00100">
    <property type="entry name" value="cNMP"/>
    <property type="match status" value="1"/>
</dbReference>
<dbReference type="Proteomes" id="UP001157733">
    <property type="component" value="Chromosome"/>
</dbReference>
<dbReference type="Gene3D" id="3.30.565.10">
    <property type="entry name" value="Histidine kinase-like ATPase, C-terminal domain"/>
    <property type="match status" value="1"/>
</dbReference>
<evidence type="ECO:0000256" key="1">
    <source>
        <dbReference type="ARBA" id="ARBA00000085"/>
    </source>
</evidence>
<comment type="catalytic activity">
    <reaction evidence="1">
        <text>ATP + protein L-histidine = ADP + protein N-phospho-L-histidine.</text>
        <dbReference type="EC" id="2.7.13.3"/>
    </reaction>
</comment>
<dbReference type="Gene3D" id="2.60.120.10">
    <property type="entry name" value="Jelly Rolls"/>
    <property type="match status" value="1"/>
</dbReference>
<dbReference type="InterPro" id="IPR003594">
    <property type="entry name" value="HATPase_dom"/>
</dbReference>
<evidence type="ECO:0000313" key="7">
    <source>
        <dbReference type="EMBL" id="CAI2717738.1"/>
    </source>
</evidence>
<dbReference type="InterPro" id="IPR000595">
    <property type="entry name" value="cNMP-bd_dom"/>
</dbReference>
<dbReference type="PROSITE" id="PS00889">
    <property type="entry name" value="CNMP_BINDING_2"/>
    <property type="match status" value="1"/>
</dbReference>
<dbReference type="PANTHER" id="PTHR42878">
    <property type="entry name" value="TWO-COMPONENT HISTIDINE KINASE"/>
    <property type="match status" value="1"/>
</dbReference>
<dbReference type="PRINTS" id="PR00344">
    <property type="entry name" value="BCTRLSENSOR"/>
</dbReference>
<name>A0ABM9HC40_9BACT</name>
<dbReference type="InterPro" id="IPR004358">
    <property type="entry name" value="Sig_transdc_His_kin-like_C"/>
</dbReference>
<proteinExistence type="predicted"/>